<dbReference type="STRING" id="1237896.T0M272"/>
<dbReference type="InterPro" id="IPR046539">
    <property type="entry name" value="DUF6604"/>
</dbReference>
<evidence type="ECO:0000259" key="3">
    <source>
        <dbReference type="Pfam" id="PF20253"/>
    </source>
</evidence>
<dbReference type="HOGENOM" id="CLU_306090_0_0_1"/>
<feature type="domain" description="DUF6604" evidence="3">
    <location>
        <begin position="320"/>
        <end position="465"/>
    </location>
</feature>
<dbReference type="PANTHER" id="PTHR43591:SF24">
    <property type="entry name" value="2-METHOXY-6-POLYPRENYL-1,4-BENZOQUINOL METHYLASE, MITOCHONDRIAL"/>
    <property type="match status" value="1"/>
</dbReference>
<dbReference type="EMBL" id="AMYD01000407">
    <property type="protein sequence ID" value="EQB57861.1"/>
    <property type="molecule type" value="Genomic_DNA"/>
</dbReference>
<evidence type="ECO:0000313" key="5">
    <source>
        <dbReference type="Proteomes" id="UP000015530"/>
    </source>
</evidence>
<dbReference type="Pfam" id="PF13489">
    <property type="entry name" value="Methyltransf_23"/>
    <property type="match status" value="1"/>
</dbReference>
<dbReference type="GO" id="GO:0008168">
    <property type="term" value="F:methyltransferase activity"/>
    <property type="evidence" value="ECO:0007669"/>
    <property type="project" value="TreeGrafter"/>
</dbReference>
<feature type="region of interest" description="Disordered" evidence="2">
    <location>
        <begin position="1"/>
        <end position="43"/>
    </location>
</feature>
<evidence type="ECO:0000313" key="4">
    <source>
        <dbReference type="EMBL" id="EQB57861.1"/>
    </source>
</evidence>
<comment type="caution">
    <text evidence="4">The sequence shown here is derived from an EMBL/GenBank/DDBJ whole genome shotgun (WGS) entry which is preliminary data.</text>
</comment>
<dbReference type="CDD" id="cd02440">
    <property type="entry name" value="AdoMet_MTases"/>
    <property type="match status" value="1"/>
</dbReference>
<accession>T0M272</accession>
<protein>
    <recommendedName>
        <fullName evidence="3">DUF6604 domain-containing protein</fullName>
    </recommendedName>
</protein>
<name>T0M272_COLGC</name>
<evidence type="ECO:0000256" key="2">
    <source>
        <dbReference type="SAM" id="MobiDB-lite"/>
    </source>
</evidence>
<reference evidence="5" key="1">
    <citation type="journal article" date="2013" name="Mol. Plant Microbe Interact.">
        <title>Global aspects of pacC regulation of pathogenicity genes in Colletotrichum gloeosporioides as revealed by transcriptome analysis.</title>
        <authorList>
            <person name="Alkan N."/>
            <person name="Meng X."/>
            <person name="Friedlander G."/>
            <person name="Reuveni E."/>
            <person name="Sukno S."/>
            <person name="Sherman A."/>
            <person name="Thon M."/>
            <person name="Fluhr R."/>
            <person name="Prusky D."/>
        </authorList>
    </citation>
    <scope>NUCLEOTIDE SEQUENCE [LARGE SCALE GENOMIC DNA]</scope>
    <source>
        <strain evidence="5">Cg-14</strain>
    </source>
</reference>
<sequence>MSASAEKGVHFSLTSSTNDEDPKISPPVIAADDATSGKRPEINHDLEISTPTSLSSSIRDFKFENNRCYHGYKEGQYRFPNDESEQQRENMKHHMILHNAPLSDPRNVLDIGTGTVIWAIEMGETYPEAEVEGIDLSPIQPPFLPPNVRFIIDDIEAQWLYKDDSFDYIHLRHMALSVKDWPKLLAQAYRALKPGGWLELQDIVPECLCDDSSMPLGQQYTPAKMMDLIKDGLSHFGVDLRAAKILANKAAHVQWPTLSFRLPIVGTKQTDQALGWAITTEGELSGVKNVSQSHKVLELVDMAQICAAAGKIMPETSRFSRSKSAHAFFNDKLQQILDCFPASAPSNTSKGTTPRDKAAVLGDSMEIEVASPDDTEPSQARVAANPKPNFERPNMEPPARPLEKLTPIEDDQIMELICLLDDARDVRSFLRRTWTRYAERKTDLVTASLVTQASFQPLTDLELDFSRGYRFGFLDIVFGTLYTFCALGEAKHWLVMPTETEAKAFAYDDMQRIIRSGWIPTPEIDDWLMSDMLGMLDSVADVLAKGRQPTEDALRPVLSKCSTSAEHFLPDTRRLAQLHIESKTMQPSFARVDLLATRLRETIQRTRIRMSTAAMCRTFLDLYTISGLHSLVESDLKQIMSHRSIQHLIEIIKTSGIQDSLMKAHLEALFPPINSDQKKLSIRNPLFLGSVLSSLVLKLNSSELSLVNKNGSLTAAAHLYNALRFCNPQIMPRWHDLDLLIELDKEPMFAPEPPTVFSQCVSRFWIAQGLKPSEIVSARMTSRRLALASGRKHPTELYEKRLASLKRGSGVRRELRTLAEGLDPMKNTQGKRRELRLAPLLQHLHWMRCITGGWKLSMNEKTVRGPVETDLRKRLGRGQSPPRASDLLVIVWLGQLEKMIQAETPSLFFGFTELEHVVLDSLGPLASTGAVARAFEQPDGAFASWKKSMPSEESLLESEHKRWLGWCR</sequence>
<feature type="region of interest" description="Disordered" evidence="2">
    <location>
        <begin position="370"/>
        <end position="400"/>
    </location>
</feature>
<dbReference type="Gene3D" id="3.40.50.150">
    <property type="entry name" value="Vaccinia Virus protein VP39"/>
    <property type="match status" value="1"/>
</dbReference>
<comment type="similarity">
    <text evidence="1">Belongs to the methyltransferase superfamily. LaeA methyltransferase family.</text>
</comment>
<dbReference type="Pfam" id="PF20253">
    <property type="entry name" value="DUF6604"/>
    <property type="match status" value="1"/>
</dbReference>
<dbReference type="PANTHER" id="PTHR43591">
    <property type="entry name" value="METHYLTRANSFERASE"/>
    <property type="match status" value="1"/>
</dbReference>
<organism evidence="4 5">
    <name type="scientific">Colletotrichum gloeosporioides (strain Cg-14)</name>
    <name type="common">Anthracnose fungus</name>
    <name type="synonym">Glomerella cingulata</name>
    <dbReference type="NCBI Taxonomy" id="1237896"/>
    <lineage>
        <taxon>Eukaryota</taxon>
        <taxon>Fungi</taxon>
        <taxon>Dikarya</taxon>
        <taxon>Ascomycota</taxon>
        <taxon>Pezizomycotina</taxon>
        <taxon>Sordariomycetes</taxon>
        <taxon>Hypocreomycetidae</taxon>
        <taxon>Glomerellales</taxon>
        <taxon>Glomerellaceae</taxon>
        <taxon>Colletotrichum</taxon>
        <taxon>Colletotrichum gloeosporioides species complex</taxon>
    </lineage>
</organism>
<dbReference type="OrthoDB" id="4822456at2759"/>
<proteinExistence type="inferred from homology"/>
<gene>
    <name evidence="4" type="ORF">CGLO_01962</name>
</gene>
<evidence type="ECO:0000256" key="1">
    <source>
        <dbReference type="ARBA" id="ARBA00038158"/>
    </source>
</evidence>
<dbReference type="AlphaFoldDB" id="T0M272"/>
<dbReference type="InterPro" id="IPR029063">
    <property type="entry name" value="SAM-dependent_MTases_sf"/>
</dbReference>
<dbReference type="Proteomes" id="UP000015530">
    <property type="component" value="Unassembled WGS sequence"/>
</dbReference>
<dbReference type="SUPFAM" id="SSF53335">
    <property type="entry name" value="S-adenosyl-L-methionine-dependent methyltransferases"/>
    <property type="match status" value="1"/>
</dbReference>